<dbReference type="KEGG" id="gtl:EP073_04495"/>
<evidence type="ECO:0000256" key="1">
    <source>
        <dbReference type="SAM" id="MobiDB-lite"/>
    </source>
</evidence>
<evidence type="ECO:0000313" key="3">
    <source>
        <dbReference type="Proteomes" id="UP000287502"/>
    </source>
</evidence>
<sequence length="128" mass="15168">MNNLTDREINEAKKRTKYIYPDNISHEHNDCIKIAYEWLDAQKKNKSQTTKRFMLKHYIQEWSGKYISTSDVEVAATLHPEINGQYPFYNISSRLTEPSVSRLENIGEPEHSNTNRNKHKSEIYKLHE</sequence>
<organism evidence="2 3">
    <name type="scientific">Geovibrio thiophilus</name>
    <dbReference type="NCBI Taxonomy" id="139438"/>
    <lineage>
        <taxon>Bacteria</taxon>
        <taxon>Pseudomonadati</taxon>
        <taxon>Deferribacterota</taxon>
        <taxon>Deferribacteres</taxon>
        <taxon>Deferribacterales</taxon>
        <taxon>Geovibrionaceae</taxon>
        <taxon>Geovibrio</taxon>
    </lineage>
</organism>
<gene>
    <name evidence="2" type="ORF">EP073_04495</name>
</gene>
<keyword evidence="3" id="KW-1185">Reference proteome</keyword>
<dbReference type="AlphaFoldDB" id="A0A410JWW4"/>
<dbReference type="OrthoDB" id="8242373at2"/>
<proteinExistence type="predicted"/>
<name>A0A410JWW4_9BACT</name>
<protein>
    <submittedName>
        <fullName evidence="2">Uncharacterized protein</fullName>
    </submittedName>
</protein>
<reference evidence="2 3" key="1">
    <citation type="submission" date="2019-01" db="EMBL/GenBank/DDBJ databases">
        <title>Geovibrio thiophilus DSM 11263, complete genome.</title>
        <authorList>
            <person name="Spring S."/>
            <person name="Bunk B."/>
            <person name="Sproer C."/>
        </authorList>
    </citation>
    <scope>NUCLEOTIDE SEQUENCE [LARGE SCALE GENOMIC DNA]</scope>
    <source>
        <strain evidence="2 3">DSM 11263</strain>
    </source>
</reference>
<feature type="region of interest" description="Disordered" evidence="1">
    <location>
        <begin position="102"/>
        <end position="128"/>
    </location>
</feature>
<evidence type="ECO:0000313" key="2">
    <source>
        <dbReference type="EMBL" id="QAR32692.1"/>
    </source>
</evidence>
<dbReference type="EMBL" id="CP035108">
    <property type="protein sequence ID" value="QAR32692.1"/>
    <property type="molecule type" value="Genomic_DNA"/>
</dbReference>
<dbReference type="RefSeq" id="WP_128465979.1">
    <property type="nucleotide sequence ID" value="NZ_CP035108.1"/>
</dbReference>
<accession>A0A410JWW4</accession>
<dbReference type="Proteomes" id="UP000287502">
    <property type="component" value="Chromosome"/>
</dbReference>